<evidence type="ECO:0000256" key="4">
    <source>
        <dbReference type="ARBA" id="ARBA00022833"/>
    </source>
</evidence>
<dbReference type="InterPro" id="IPR001611">
    <property type="entry name" value="Leu-rich_rpt"/>
</dbReference>
<feature type="region of interest" description="Disordered" evidence="7">
    <location>
        <begin position="1"/>
        <end position="24"/>
    </location>
</feature>
<accession>A0AAV4FZX2</accession>
<sequence>MPFFSRQSEDGKRRQQEKEMLAQQDPEPRFDLCGCEMLEVPEGVYAMCKVLQKQVLLLNDNALRDLGGGGDLADLRELTVLDLHKNHFKTLPDELGHLSYLQVLDASNNKLKHLPDAVRKLKYLQTLKLRDNRLKAFPEQVCGLPYLRTLDISQNEIRSLPVKLCENRALETLVLDSTKMEYPPADVCEKSTADIMRFLCKEAGKEYEHPSKYWYKAGSGGMSPTAENEAQRHIALMELQMNEGIQAYQSVLDKKRAETEELQRTLQAEYTAQAELAAKAAENHRTLLSSIKLNSDQDTLDLAELSKQRAAEKQEFLKYLNDLESGAGSLLAQLQDYNTKAKETEELLEELEKARIKEDDSFKVRWEEFQNMRKQEILDNMEIMLAEFASMEETRLEVQDENDQNVRDAMEEENLNLGQIESLIHFKNSEHQKIVDDLAQQEKLQKAAFQALLISQDAANQRIQQQIGLIETELAQITAAEMLQRAQRTEHEFSVVADQRIALSALLSQLLEERDKRRAELKKRLVEMEQERENGQHDYWLVQYQRLLDWKPESLIDKESQLEISVKEILVSSGAEEYIPKFARHRITIETMLTLTDDDLKQMGVHQVGLRKAILKHVDLQRSEFNDQIKARAKEKNLELEVDVKPKVSELRVPVHEVAPSAPAPENDSSGASAQLNTQVSVTARGLNSECAICVDRESTIIFLPCGHVCCCAECARPLSECPLCRASISAKVKLTLPPPQPSTQTSAQPT</sequence>
<evidence type="ECO:0000256" key="1">
    <source>
        <dbReference type="ARBA" id="ARBA00022614"/>
    </source>
</evidence>
<keyword evidence="1" id="KW-0433">Leucine-rich repeat</keyword>
<keyword evidence="3 5" id="KW-0863">Zinc-finger</keyword>
<gene>
    <name evidence="10" type="ORF">ElyMa_000538200</name>
</gene>
<keyword evidence="11" id="KW-1185">Reference proteome</keyword>
<dbReference type="SUPFAM" id="SSF52058">
    <property type="entry name" value="L domain-like"/>
    <property type="match status" value="1"/>
</dbReference>
<dbReference type="InterPro" id="IPR001841">
    <property type="entry name" value="Znf_RING"/>
</dbReference>
<dbReference type="InterPro" id="IPR032675">
    <property type="entry name" value="LRR_dom_sf"/>
</dbReference>
<keyword evidence="3 5" id="KW-0479">Metal-binding</keyword>
<protein>
    <submittedName>
        <fullName evidence="10">Leucine-rich repeat and sterile alpha motif-containing 1</fullName>
    </submittedName>
</protein>
<dbReference type="PROSITE" id="PS50089">
    <property type="entry name" value="ZF_RING_2"/>
    <property type="match status" value="1"/>
</dbReference>
<evidence type="ECO:0000256" key="5">
    <source>
        <dbReference type="PROSITE-ProRule" id="PRU00175"/>
    </source>
</evidence>
<dbReference type="SMART" id="SM00364">
    <property type="entry name" value="LRR_BAC"/>
    <property type="match status" value="3"/>
</dbReference>
<evidence type="ECO:0000259" key="8">
    <source>
        <dbReference type="PROSITE" id="PS50089"/>
    </source>
</evidence>
<dbReference type="InterPro" id="IPR003591">
    <property type="entry name" value="Leu-rich_rpt_typical-subtyp"/>
</dbReference>
<dbReference type="SUPFAM" id="SSF57850">
    <property type="entry name" value="RING/U-box"/>
    <property type="match status" value="1"/>
</dbReference>
<feature type="domain" description="SAM" evidence="9">
    <location>
        <begin position="550"/>
        <end position="624"/>
    </location>
</feature>
<dbReference type="Pfam" id="PF13855">
    <property type="entry name" value="LRR_8"/>
    <property type="match status" value="1"/>
</dbReference>
<dbReference type="PANTHER" id="PTHR48051">
    <property type="match status" value="1"/>
</dbReference>
<dbReference type="InterPro" id="IPR013761">
    <property type="entry name" value="SAM/pointed_sf"/>
</dbReference>
<evidence type="ECO:0000313" key="11">
    <source>
        <dbReference type="Proteomes" id="UP000762676"/>
    </source>
</evidence>
<reference evidence="10 11" key="1">
    <citation type="journal article" date="2021" name="Elife">
        <title>Chloroplast acquisition without the gene transfer in kleptoplastic sea slugs, Plakobranchus ocellatus.</title>
        <authorList>
            <person name="Maeda T."/>
            <person name="Takahashi S."/>
            <person name="Yoshida T."/>
            <person name="Shimamura S."/>
            <person name="Takaki Y."/>
            <person name="Nagai Y."/>
            <person name="Toyoda A."/>
            <person name="Suzuki Y."/>
            <person name="Arimoto A."/>
            <person name="Ishii H."/>
            <person name="Satoh N."/>
            <person name="Nishiyama T."/>
            <person name="Hasebe M."/>
            <person name="Maruyama T."/>
            <person name="Minagawa J."/>
            <person name="Obokata J."/>
            <person name="Shigenobu S."/>
        </authorList>
    </citation>
    <scope>NUCLEOTIDE SEQUENCE [LARGE SCALE GENOMIC DNA]</scope>
</reference>
<feature type="coiled-coil region" evidence="6">
    <location>
        <begin position="511"/>
        <end position="538"/>
    </location>
</feature>
<dbReference type="PROSITE" id="PS50105">
    <property type="entry name" value="SAM_DOMAIN"/>
    <property type="match status" value="1"/>
</dbReference>
<proteinExistence type="predicted"/>
<dbReference type="Proteomes" id="UP000762676">
    <property type="component" value="Unassembled WGS sequence"/>
</dbReference>
<dbReference type="SMART" id="SM00454">
    <property type="entry name" value="SAM"/>
    <property type="match status" value="1"/>
</dbReference>
<dbReference type="PANTHER" id="PTHR48051:SF47">
    <property type="entry name" value="LEUCINE RICH REPEAT AND STERILE ALPHA MOTIF CONTAINING 1"/>
    <property type="match status" value="1"/>
</dbReference>
<dbReference type="Pfam" id="PF13920">
    <property type="entry name" value="zf-C3HC4_3"/>
    <property type="match status" value="1"/>
</dbReference>
<keyword evidence="6" id="KW-0175">Coiled coil</keyword>
<organism evidence="10 11">
    <name type="scientific">Elysia marginata</name>
    <dbReference type="NCBI Taxonomy" id="1093978"/>
    <lineage>
        <taxon>Eukaryota</taxon>
        <taxon>Metazoa</taxon>
        <taxon>Spiralia</taxon>
        <taxon>Lophotrochozoa</taxon>
        <taxon>Mollusca</taxon>
        <taxon>Gastropoda</taxon>
        <taxon>Heterobranchia</taxon>
        <taxon>Euthyneura</taxon>
        <taxon>Panpulmonata</taxon>
        <taxon>Sacoglossa</taxon>
        <taxon>Placobranchoidea</taxon>
        <taxon>Plakobranchidae</taxon>
        <taxon>Elysia</taxon>
    </lineage>
</organism>
<name>A0AAV4FZX2_9GAST</name>
<keyword evidence="4" id="KW-0862">Zinc</keyword>
<evidence type="ECO:0000256" key="3">
    <source>
        <dbReference type="ARBA" id="ARBA00022771"/>
    </source>
</evidence>
<dbReference type="CDD" id="cd16515">
    <property type="entry name" value="RING-HC_LRSAM1"/>
    <property type="match status" value="1"/>
</dbReference>
<dbReference type="InterPro" id="IPR013083">
    <property type="entry name" value="Znf_RING/FYVE/PHD"/>
</dbReference>
<feature type="coiled-coil region" evidence="6">
    <location>
        <begin position="334"/>
        <end position="361"/>
    </location>
</feature>
<keyword evidence="2" id="KW-0677">Repeat</keyword>
<feature type="domain" description="RING-type" evidence="8">
    <location>
        <begin position="691"/>
        <end position="726"/>
    </location>
</feature>
<dbReference type="PROSITE" id="PS51450">
    <property type="entry name" value="LRR"/>
    <property type="match status" value="1"/>
</dbReference>
<dbReference type="InterPro" id="IPR001660">
    <property type="entry name" value="SAM"/>
</dbReference>
<dbReference type="SMART" id="SM00369">
    <property type="entry name" value="LRR_TYP"/>
    <property type="match status" value="4"/>
</dbReference>
<evidence type="ECO:0000256" key="2">
    <source>
        <dbReference type="ARBA" id="ARBA00022737"/>
    </source>
</evidence>
<dbReference type="Gene3D" id="1.10.150.50">
    <property type="entry name" value="Transcription Factor, Ets-1"/>
    <property type="match status" value="1"/>
</dbReference>
<comment type="caution">
    <text evidence="10">The sequence shown here is derived from an EMBL/GenBank/DDBJ whole genome shotgun (WGS) entry which is preliminary data.</text>
</comment>
<dbReference type="GO" id="GO:0005737">
    <property type="term" value="C:cytoplasm"/>
    <property type="evidence" value="ECO:0007669"/>
    <property type="project" value="TreeGrafter"/>
</dbReference>
<dbReference type="EMBL" id="BMAT01001044">
    <property type="protein sequence ID" value="GFR78664.1"/>
    <property type="molecule type" value="Genomic_DNA"/>
</dbReference>
<evidence type="ECO:0000256" key="6">
    <source>
        <dbReference type="SAM" id="Coils"/>
    </source>
</evidence>
<evidence type="ECO:0000259" key="9">
    <source>
        <dbReference type="PROSITE" id="PS50105"/>
    </source>
</evidence>
<evidence type="ECO:0000256" key="7">
    <source>
        <dbReference type="SAM" id="MobiDB-lite"/>
    </source>
</evidence>
<dbReference type="Gene3D" id="3.30.40.10">
    <property type="entry name" value="Zinc/RING finger domain, C3HC4 (zinc finger)"/>
    <property type="match status" value="1"/>
</dbReference>
<dbReference type="SUPFAM" id="SSF47769">
    <property type="entry name" value="SAM/Pointed domain"/>
    <property type="match status" value="1"/>
</dbReference>
<dbReference type="Pfam" id="PF00536">
    <property type="entry name" value="SAM_1"/>
    <property type="match status" value="1"/>
</dbReference>
<dbReference type="GO" id="GO:0008270">
    <property type="term" value="F:zinc ion binding"/>
    <property type="evidence" value="ECO:0007669"/>
    <property type="project" value="UniProtKB-KW"/>
</dbReference>
<dbReference type="AlphaFoldDB" id="A0AAV4FZX2"/>
<dbReference type="InterPro" id="IPR050216">
    <property type="entry name" value="LRR_domain-containing"/>
</dbReference>
<evidence type="ECO:0000313" key="10">
    <source>
        <dbReference type="EMBL" id="GFR78664.1"/>
    </source>
</evidence>
<feature type="compositionally biased region" description="Basic and acidic residues" evidence="7">
    <location>
        <begin position="7"/>
        <end position="24"/>
    </location>
</feature>
<dbReference type="Gene3D" id="3.80.10.10">
    <property type="entry name" value="Ribonuclease Inhibitor"/>
    <property type="match status" value="1"/>
</dbReference>